<dbReference type="Proteomes" id="UP000664132">
    <property type="component" value="Unassembled WGS sequence"/>
</dbReference>
<evidence type="ECO:0000256" key="1">
    <source>
        <dbReference type="SAM" id="MobiDB-lite"/>
    </source>
</evidence>
<accession>A0A8H7T1W6</accession>
<comment type="caution">
    <text evidence="2">The sequence shown here is derived from an EMBL/GenBank/DDBJ whole genome shotgun (WGS) entry which is preliminary data.</text>
</comment>
<sequence>MSEQQQHSNLPTYQRASAPSPFEPGSRFPSEIPEAAKQTTPERQSVELRYGDGIATLKEEMRGTLTDAIEVNGIFNDIMDE</sequence>
<dbReference type="AlphaFoldDB" id="A0A8H7T1W6"/>
<feature type="region of interest" description="Disordered" evidence="1">
    <location>
        <begin position="1"/>
        <end position="45"/>
    </location>
</feature>
<evidence type="ECO:0000313" key="2">
    <source>
        <dbReference type="EMBL" id="KAG4410777.1"/>
    </source>
</evidence>
<reference evidence="2" key="1">
    <citation type="submission" date="2021-02" db="EMBL/GenBank/DDBJ databases">
        <title>Genome sequence Cadophora malorum strain M34.</title>
        <authorList>
            <person name="Stefanovic E."/>
            <person name="Vu D."/>
            <person name="Scully C."/>
            <person name="Dijksterhuis J."/>
            <person name="Roader J."/>
            <person name="Houbraken J."/>
        </authorList>
    </citation>
    <scope>NUCLEOTIDE SEQUENCE</scope>
    <source>
        <strain evidence="2">M34</strain>
    </source>
</reference>
<feature type="compositionally biased region" description="Polar residues" evidence="1">
    <location>
        <begin position="1"/>
        <end position="17"/>
    </location>
</feature>
<organism evidence="2 3">
    <name type="scientific">Cadophora malorum</name>
    <dbReference type="NCBI Taxonomy" id="108018"/>
    <lineage>
        <taxon>Eukaryota</taxon>
        <taxon>Fungi</taxon>
        <taxon>Dikarya</taxon>
        <taxon>Ascomycota</taxon>
        <taxon>Pezizomycotina</taxon>
        <taxon>Leotiomycetes</taxon>
        <taxon>Helotiales</taxon>
        <taxon>Ploettnerulaceae</taxon>
        <taxon>Cadophora</taxon>
    </lineage>
</organism>
<gene>
    <name evidence="2" type="ORF">IFR04_016088</name>
</gene>
<protein>
    <submittedName>
        <fullName evidence="2">Uncharacterized protein</fullName>
    </submittedName>
</protein>
<evidence type="ECO:0000313" key="3">
    <source>
        <dbReference type="Proteomes" id="UP000664132"/>
    </source>
</evidence>
<name>A0A8H7T1W6_9HELO</name>
<keyword evidence="3" id="KW-1185">Reference proteome</keyword>
<dbReference type="EMBL" id="JAFJYH010000590">
    <property type="protein sequence ID" value="KAG4410777.1"/>
    <property type="molecule type" value="Genomic_DNA"/>
</dbReference>
<proteinExistence type="predicted"/>